<keyword evidence="7" id="KW-0963">Cytoplasm</keyword>
<dbReference type="EC" id="1.2.1.38" evidence="7"/>
<dbReference type="Pfam" id="PF01118">
    <property type="entry name" value="Semialdhyde_dh"/>
    <property type="match status" value="1"/>
</dbReference>
<dbReference type="PROSITE" id="PS01224">
    <property type="entry name" value="ARGC"/>
    <property type="match status" value="1"/>
</dbReference>
<keyword evidence="2 7" id="KW-0055">Arginine biosynthesis</keyword>
<evidence type="ECO:0000256" key="1">
    <source>
        <dbReference type="ARBA" id="ARBA00004862"/>
    </source>
</evidence>
<comment type="function">
    <text evidence="7">Catalyzes the NADPH-dependent reduction of N-acetyl-5-glutamyl phosphate to yield N-acetyl-L-glutamate 5-semialdehyde.</text>
</comment>
<feature type="active site" evidence="7 8">
    <location>
        <position position="149"/>
    </location>
</feature>
<dbReference type="Proteomes" id="UP000040453">
    <property type="component" value="Unassembled WGS sequence"/>
</dbReference>
<accession>A0A0A1MK44</accession>
<dbReference type="PANTHER" id="PTHR32338:SF10">
    <property type="entry name" value="N-ACETYL-GAMMA-GLUTAMYL-PHOSPHATE REDUCTASE, CHLOROPLASTIC-RELATED"/>
    <property type="match status" value="1"/>
</dbReference>
<dbReference type="AlphaFoldDB" id="A0A0A1MK44"/>
<comment type="catalytic activity">
    <reaction evidence="6 7">
        <text>N-acetyl-L-glutamate 5-semialdehyde + phosphate + NADP(+) = N-acetyl-L-glutamyl 5-phosphate + NADPH + H(+)</text>
        <dbReference type="Rhea" id="RHEA:21588"/>
        <dbReference type="ChEBI" id="CHEBI:15378"/>
        <dbReference type="ChEBI" id="CHEBI:29123"/>
        <dbReference type="ChEBI" id="CHEBI:43474"/>
        <dbReference type="ChEBI" id="CHEBI:57783"/>
        <dbReference type="ChEBI" id="CHEBI:57936"/>
        <dbReference type="ChEBI" id="CHEBI:58349"/>
        <dbReference type="EC" id="1.2.1.38"/>
    </reaction>
</comment>
<comment type="subcellular location">
    <subcellularLocation>
        <location evidence="7">Cytoplasm</location>
    </subcellularLocation>
</comment>
<evidence type="ECO:0000256" key="4">
    <source>
        <dbReference type="ARBA" id="ARBA00022857"/>
    </source>
</evidence>
<evidence type="ECO:0000256" key="6">
    <source>
        <dbReference type="ARBA" id="ARBA00050557"/>
    </source>
</evidence>
<dbReference type="InterPro" id="IPR050085">
    <property type="entry name" value="AGPR"/>
</dbReference>
<dbReference type="GO" id="GO:0003942">
    <property type="term" value="F:N-acetyl-gamma-glutamyl-phosphate reductase activity"/>
    <property type="evidence" value="ECO:0007669"/>
    <property type="project" value="UniProtKB-UniRule"/>
</dbReference>
<comment type="pathway">
    <text evidence="1 7">Amino-acid biosynthesis; L-arginine biosynthesis; N(2)-acetyl-L-ornithine from L-glutamate: step 3/4.</text>
</comment>
<dbReference type="GO" id="GO:0006526">
    <property type="term" value="P:L-arginine biosynthetic process"/>
    <property type="evidence" value="ECO:0007669"/>
    <property type="project" value="UniProtKB-UniRule"/>
</dbReference>
<dbReference type="NCBIfam" id="TIGR01850">
    <property type="entry name" value="argC"/>
    <property type="match status" value="1"/>
</dbReference>
<name>A0A0A1MK44_9BACI</name>
<dbReference type="EMBL" id="CDGG01000001">
    <property type="protein sequence ID" value="CEI83463.1"/>
    <property type="molecule type" value="Genomic_DNA"/>
</dbReference>
<evidence type="ECO:0000256" key="3">
    <source>
        <dbReference type="ARBA" id="ARBA00022605"/>
    </source>
</evidence>
<evidence type="ECO:0000256" key="2">
    <source>
        <dbReference type="ARBA" id="ARBA00022571"/>
    </source>
</evidence>
<dbReference type="Gene3D" id="3.40.50.720">
    <property type="entry name" value="NAD(P)-binding Rossmann-like Domain"/>
    <property type="match status" value="1"/>
</dbReference>
<dbReference type="InterPro" id="IPR000534">
    <property type="entry name" value="Semialdehyde_DH_NAD-bd"/>
</dbReference>
<dbReference type="GO" id="GO:0005737">
    <property type="term" value="C:cytoplasm"/>
    <property type="evidence" value="ECO:0007669"/>
    <property type="project" value="UniProtKB-SubCell"/>
</dbReference>
<evidence type="ECO:0000256" key="7">
    <source>
        <dbReference type="HAMAP-Rule" id="MF_00150"/>
    </source>
</evidence>
<evidence type="ECO:0000259" key="9">
    <source>
        <dbReference type="SMART" id="SM00859"/>
    </source>
</evidence>
<gene>
    <name evidence="7 10" type="primary">argC</name>
    <name evidence="10" type="ORF">BN997_03376</name>
</gene>
<reference evidence="10 11" key="1">
    <citation type="submission" date="2014-11" db="EMBL/GenBank/DDBJ databases">
        <authorList>
            <person name="Urmite Genomes Urmite Genomes"/>
        </authorList>
    </citation>
    <scope>NUCLEOTIDE SEQUENCE [LARGE SCALE GENOMIC DNA]</scope>
    <source>
        <strain evidence="10 11">Oc5</strain>
    </source>
</reference>
<dbReference type="GO" id="GO:0070401">
    <property type="term" value="F:NADP+ binding"/>
    <property type="evidence" value="ECO:0007669"/>
    <property type="project" value="InterPro"/>
</dbReference>
<dbReference type="FunFam" id="3.30.360.10:FF:000014">
    <property type="entry name" value="N-acetyl-gamma-glutamyl-phosphate reductase"/>
    <property type="match status" value="1"/>
</dbReference>
<dbReference type="Pfam" id="PF22698">
    <property type="entry name" value="Semialdhyde_dhC_1"/>
    <property type="match status" value="1"/>
</dbReference>
<dbReference type="PANTHER" id="PTHR32338">
    <property type="entry name" value="N-ACETYL-GAMMA-GLUTAMYL-PHOSPHATE REDUCTASE, CHLOROPLASTIC-RELATED-RELATED"/>
    <property type="match status" value="1"/>
</dbReference>
<protein>
    <recommendedName>
        <fullName evidence="7">N-acetyl-gamma-glutamyl-phosphate reductase</fullName>
        <shortName evidence="7">AGPR</shortName>
        <ecNumber evidence="7">1.2.1.38</ecNumber>
    </recommendedName>
    <alternativeName>
        <fullName evidence="7">N-acetyl-glutamate semialdehyde dehydrogenase</fullName>
        <shortName evidence="7">NAGSA dehydrogenase</shortName>
    </alternativeName>
</protein>
<dbReference type="InterPro" id="IPR058924">
    <property type="entry name" value="AGPR_dimerisation_dom"/>
</dbReference>
<proteinExistence type="inferred from homology"/>
<organism evidence="10 11">
    <name type="scientific">Oceanobacillus oncorhynchi</name>
    <dbReference type="NCBI Taxonomy" id="545501"/>
    <lineage>
        <taxon>Bacteria</taxon>
        <taxon>Bacillati</taxon>
        <taxon>Bacillota</taxon>
        <taxon>Bacilli</taxon>
        <taxon>Bacillales</taxon>
        <taxon>Bacillaceae</taxon>
        <taxon>Oceanobacillus</taxon>
    </lineage>
</organism>
<dbReference type="CDD" id="cd17895">
    <property type="entry name" value="AGPR_1_N"/>
    <property type="match status" value="1"/>
</dbReference>
<dbReference type="InterPro" id="IPR000706">
    <property type="entry name" value="AGPR_type-1"/>
</dbReference>
<dbReference type="HAMAP" id="MF_00150">
    <property type="entry name" value="ArgC_type1"/>
    <property type="match status" value="1"/>
</dbReference>
<keyword evidence="4 7" id="KW-0521">NADP</keyword>
<dbReference type="SUPFAM" id="SSF51735">
    <property type="entry name" value="NAD(P)-binding Rossmann-fold domains"/>
    <property type="match status" value="1"/>
</dbReference>
<evidence type="ECO:0000256" key="5">
    <source>
        <dbReference type="ARBA" id="ARBA00023002"/>
    </source>
</evidence>
<dbReference type="GO" id="GO:0051287">
    <property type="term" value="F:NAD binding"/>
    <property type="evidence" value="ECO:0007669"/>
    <property type="project" value="InterPro"/>
</dbReference>
<dbReference type="STRING" id="545501.BN997_03376"/>
<dbReference type="InterPro" id="IPR023013">
    <property type="entry name" value="AGPR_AS"/>
</dbReference>
<feature type="domain" description="Semialdehyde dehydrogenase NAD-binding" evidence="9">
    <location>
        <begin position="3"/>
        <end position="141"/>
    </location>
</feature>
<dbReference type="UniPathway" id="UPA00068">
    <property type="reaction ID" value="UER00108"/>
</dbReference>
<keyword evidence="11" id="KW-1185">Reference proteome</keyword>
<dbReference type="InterPro" id="IPR036291">
    <property type="entry name" value="NAD(P)-bd_dom_sf"/>
</dbReference>
<evidence type="ECO:0000313" key="10">
    <source>
        <dbReference type="EMBL" id="CEI83463.1"/>
    </source>
</evidence>
<dbReference type="CDD" id="cd23934">
    <property type="entry name" value="AGPR_1_C"/>
    <property type="match status" value="1"/>
</dbReference>
<sequence length="345" mass="37567">MKKAAIIGGTGYGAIELIRLLQSHKEIEITKIISQSQAGEELSATYPHLNGIITKEMEALNTEELEKEIDILFLAAPAGVAKNIIPSFQDTSVQCIDLSGDFRLTSEEYKEWYGKEPASADVLEKAVFGLSDIFTEEIKSASIISNPGCFPTAALSALIPLIDGNKIQTEGIRIDAKTGISGAGKGLSEKAHFSSANENVVPYKIGQHQHIPEIERYASQFADNDVKVSFTTHLIPMTRGLLCTIYADLKSQETTASILDYLQEYYQEKSFVRILPEGHFPATKGVTGSNYCDIGAYVDERTNSIVIASAIDNLVKGAAGQAIHNANLMNGWDETMGLEFIPVFP</sequence>
<keyword evidence="3 7" id="KW-0028">Amino-acid biosynthesis</keyword>
<evidence type="ECO:0000256" key="8">
    <source>
        <dbReference type="PROSITE-ProRule" id="PRU10010"/>
    </source>
</evidence>
<dbReference type="SMART" id="SM00859">
    <property type="entry name" value="Semialdhyde_dh"/>
    <property type="match status" value="1"/>
</dbReference>
<comment type="similarity">
    <text evidence="7">Belongs to the NAGSA dehydrogenase family. Type 1 subfamily.</text>
</comment>
<evidence type="ECO:0000313" key="11">
    <source>
        <dbReference type="Proteomes" id="UP000040453"/>
    </source>
</evidence>
<keyword evidence="5 7" id="KW-0560">Oxidoreductase</keyword>
<dbReference type="OrthoDB" id="9801289at2"/>
<dbReference type="SUPFAM" id="SSF55347">
    <property type="entry name" value="Glyceraldehyde-3-phosphate dehydrogenase-like, C-terminal domain"/>
    <property type="match status" value="1"/>
</dbReference>
<dbReference type="RefSeq" id="WP_042533738.1">
    <property type="nucleotide sequence ID" value="NZ_CAXOIH010000017.1"/>
</dbReference>
<dbReference type="Gene3D" id="3.30.360.10">
    <property type="entry name" value="Dihydrodipicolinate Reductase, domain 2"/>
    <property type="match status" value="1"/>
</dbReference>